<dbReference type="InterPro" id="IPR029044">
    <property type="entry name" value="Nucleotide-diphossugar_trans"/>
</dbReference>
<keyword evidence="3" id="KW-0808">Transferase</keyword>
<organism evidence="6 7">
    <name type="scientific">Pelagomonas calceolata</name>
    <dbReference type="NCBI Taxonomy" id="35677"/>
    <lineage>
        <taxon>Eukaryota</taxon>
        <taxon>Sar</taxon>
        <taxon>Stramenopiles</taxon>
        <taxon>Ochrophyta</taxon>
        <taxon>Pelagophyceae</taxon>
        <taxon>Pelagomonadales</taxon>
        <taxon>Pelagomonadaceae</taxon>
        <taxon>Pelagomonas</taxon>
    </lineage>
</organism>
<sequence>MMRLLLLLAAATRAKELSFGRDGVELFRRVFDEDALDKLRRAWDAVEANETVVQSDVLEEGCVEAVARTTAARDPGQRIILAARLDRSMEGDARGPVRWDEPLVDGERRLVEVIRTPLDDVTPERAALEVWPGTFLERDRRALRLAAANASLGEEDPVDIDDERLDATLEDHVKRLAAKTIPQRAGDVLVLRPEVWRRRRAHRAAAQTRTLVCVVVREGDADGCAEEPCGATPLGRLLGLLEADGPPHEDDRDLWRALRNGTRRSIDDANATALVEFVRRVHSIPTRVVVVEAVGAHAPRLAAVLEEAVRRIVVARPTAAALACAELDDAVCVSSVEEALEALLGIEDPVLLAVHGDAGLGEELLTHVDAEQVWLVGERGVPDQLKRAAEARTCAHATPRGAPLSHIRAAVECASRIYGQREVVWKEGRVNEGLFGAVGYFVEHHIRLTAPCPHQEVMGWAGWTSETALERFTGFIENVQETHARACRAWDALCASPALYGNGVAFDACYGLRGGYGPARAVACVAHTTTQTSLTTCAGRHVAYVGDDVHDDDDDEPEIDTLCHVGFGVAPSVAAWLHHDMAWTVVALAAPAPGLCADFGELGELELLRRLHPHRSVRAYSLNAPEAVVRAASQVACDVVYVDLSSEYDHTSSKTARYFAKAANLFRNNASQLWLPRRVAVRPGIDWAKLEPRAGREANCINYAELRNGVLYPHAGRAGACASVAAPSWLRGGLDAYVYTGKKAVEPLKKQTPQPPASPSVNTARFVLVACDHESDPRRATEALVAVASAVASAPPEADLSFYVLANGGAADELTRRIPRVLALADERRVVLRVTVGEIAWPPWLEEEAASHFKPCACVRLFLGELLPSDWNAGKILYIDTDVLFVADPLQIYADAVQSLNNTFVAAAAEHGDVVTSSADAYYNASGSHLPRAWLDDGANTGILALDLDRARATNLSMWLVDARKALDDSDISVDFGDQGWLNALLGGAALYLPEAGRLPCPLNFRTDFCHHDFLDAERCAAAPRLLHAPRGALHLDSIYATPAFRILSEFVREVVRGRDREAARADALGAYGALLSRRAAAAPRCAEVAAVASDAARGWFPTAS</sequence>
<keyword evidence="5" id="KW-0732">Signal</keyword>
<feature type="signal peptide" evidence="5">
    <location>
        <begin position="1"/>
        <end position="16"/>
    </location>
</feature>
<evidence type="ECO:0000256" key="5">
    <source>
        <dbReference type="SAM" id="SignalP"/>
    </source>
</evidence>
<keyword evidence="7" id="KW-1185">Reference proteome</keyword>
<dbReference type="AlphaFoldDB" id="A0A8J2SN01"/>
<dbReference type="SUPFAM" id="SSF51197">
    <property type="entry name" value="Clavaminate synthase-like"/>
    <property type="match status" value="1"/>
</dbReference>
<dbReference type="GO" id="GO:0035252">
    <property type="term" value="F:UDP-xylosyltransferase activity"/>
    <property type="evidence" value="ECO:0007669"/>
    <property type="project" value="TreeGrafter"/>
</dbReference>
<evidence type="ECO:0000313" key="7">
    <source>
        <dbReference type="Proteomes" id="UP000789595"/>
    </source>
</evidence>
<dbReference type="PANTHER" id="PTHR46012">
    <property type="entry name" value="IP22168P"/>
    <property type="match status" value="1"/>
</dbReference>
<comment type="caution">
    <text evidence="6">The sequence shown here is derived from an EMBL/GenBank/DDBJ whole genome shotgun (WGS) entry which is preliminary data.</text>
</comment>
<evidence type="ECO:0000256" key="4">
    <source>
        <dbReference type="ARBA" id="ARBA00022968"/>
    </source>
</evidence>
<evidence type="ECO:0000256" key="3">
    <source>
        <dbReference type="ARBA" id="ARBA00022679"/>
    </source>
</evidence>
<dbReference type="Proteomes" id="UP000789595">
    <property type="component" value="Unassembled WGS sequence"/>
</dbReference>
<comment type="subcellular location">
    <subcellularLocation>
        <location evidence="1">Membrane</location>
        <topology evidence="1">Single-pass type II membrane protein</topology>
    </subcellularLocation>
</comment>
<evidence type="ECO:0000256" key="2">
    <source>
        <dbReference type="ARBA" id="ARBA00022676"/>
    </source>
</evidence>
<evidence type="ECO:0000256" key="1">
    <source>
        <dbReference type="ARBA" id="ARBA00004606"/>
    </source>
</evidence>
<name>A0A8J2SN01_9STRA</name>
<dbReference type="SUPFAM" id="SSF53448">
    <property type="entry name" value="Nucleotide-diphospho-sugar transferases"/>
    <property type="match status" value="1"/>
</dbReference>
<keyword evidence="2" id="KW-0328">Glycosyltransferase</keyword>
<evidence type="ECO:0000313" key="6">
    <source>
        <dbReference type="EMBL" id="CAH0373791.1"/>
    </source>
</evidence>
<dbReference type="PANTHER" id="PTHR46012:SF2">
    <property type="entry name" value="IP22168P"/>
    <property type="match status" value="1"/>
</dbReference>
<dbReference type="Gene3D" id="3.90.550.10">
    <property type="entry name" value="Spore Coat Polysaccharide Biosynthesis Protein SpsA, Chain A"/>
    <property type="match status" value="1"/>
</dbReference>
<dbReference type="InterPro" id="IPR051993">
    <property type="entry name" value="Glycosyltransferase_8"/>
</dbReference>
<proteinExistence type="predicted"/>
<protein>
    <submittedName>
        <fullName evidence="6">Uncharacterized protein</fullName>
    </submittedName>
</protein>
<feature type="chain" id="PRO_5035199941" evidence="5">
    <location>
        <begin position="17"/>
        <end position="1105"/>
    </location>
</feature>
<keyword evidence="4" id="KW-0735">Signal-anchor</keyword>
<dbReference type="GO" id="GO:0016266">
    <property type="term" value="P:protein O-linked glycosylation via N-acetyl-galactosamine"/>
    <property type="evidence" value="ECO:0007669"/>
    <property type="project" value="TreeGrafter"/>
</dbReference>
<dbReference type="GO" id="GO:0016020">
    <property type="term" value="C:membrane"/>
    <property type="evidence" value="ECO:0007669"/>
    <property type="project" value="UniProtKB-SubCell"/>
</dbReference>
<keyword evidence="4" id="KW-0812">Transmembrane</keyword>
<dbReference type="OrthoDB" id="6238971at2759"/>
<gene>
    <name evidence="6" type="ORF">PECAL_4P10310</name>
</gene>
<accession>A0A8J2SN01</accession>
<reference evidence="6" key="1">
    <citation type="submission" date="2021-11" db="EMBL/GenBank/DDBJ databases">
        <authorList>
            <consortium name="Genoscope - CEA"/>
            <person name="William W."/>
        </authorList>
    </citation>
    <scope>NUCLEOTIDE SEQUENCE</scope>
</reference>
<dbReference type="EMBL" id="CAKKNE010000004">
    <property type="protein sequence ID" value="CAH0373791.1"/>
    <property type="molecule type" value="Genomic_DNA"/>
</dbReference>
<dbReference type="Gene3D" id="2.60.120.620">
    <property type="entry name" value="q2cbj1_9rhob like domain"/>
    <property type="match status" value="1"/>
</dbReference>